<keyword evidence="1" id="KW-0732">Signal</keyword>
<accession>A0A1M7YFC6</accession>
<dbReference type="RefSeq" id="WP_073615360.1">
    <property type="nucleotide sequence ID" value="NZ_FRFE01000024.1"/>
</dbReference>
<dbReference type="OrthoDB" id="9799365at2"/>
<dbReference type="SUPFAM" id="SSF56784">
    <property type="entry name" value="HAD-like"/>
    <property type="match status" value="1"/>
</dbReference>
<gene>
    <name evidence="2" type="ORF">SAMN02745220_03923</name>
</gene>
<dbReference type="InterPro" id="IPR036412">
    <property type="entry name" value="HAD-like_sf"/>
</dbReference>
<organism evidence="2 3">
    <name type="scientific">Desulfopila aestuarii DSM 18488</name>
    <dbReference type="NCBI Taxonomy" id="1121416"/>
    <lineage>
        <taxon>Bacteria</taxon>
        <taxon>Pseudomonadati</taxon>
        <taxon>Thermodesulfobacteriota</taxon>
        <taxon>Desulfobulbia</taxon>
        <taxon>Desulfobulbales</taxon>
        <taxon>Desulfocapsaceae</taxon>
        <taxon>Desulfopila</taxon>
    </lineage>
</organism>
<dbReference type="Proteomes" id="UP000184603">
    <property type="component" value="Unassembled WGS sequence"/>
</dbReference>
<dbReference type="AlphaFoldDB" id="A0A1M7YFC6"/>
<feature type="signal peptide" evidence="1">
    <location>
        <begin position="1"/>
        <end position="25"/>
    </location>
</feature>
<dbReference type="EMBL" id="FRFE01000024">
    <property type="protein sequence ID" value="SHO51269.1"/>
    <property type="molecule type" value="Genomic_DNA"/>
</dbReference>
<reference evidence="2 3" key="1">
    <citation type="submission" date="2016-12" db="EMBL/GenBank/DDBJ databases">
        <authorList>
            <person name="Song W.-J."/>
            <person name="Kurnit D.M."/>
        </authorList>
    </citation>
    <scope>NUCLEOTIDE SEQUENCE [LARGE SCALE GENOMIC DNA]</scope>
    <source>
        <strain evidence="2 3">DSM 18488</strain>
    </source>
</reference>
<evidence type="ECO:0000313" key="2">
    <source>
        <dbReference type="EMBL" id="SHO51269.1"/>
    </source>
</evidence>
<proteinExistence type="predicted"/>
<name>A0A1M7YFC6_9BACT</name>
<dbReference type="Pfam" id="PF12710">
    <property type="entry name" value="HAD"/>
    <property type="match status" value="1"/>
</dbReference>
<dbReference type="Gene3D" id="3.40.50.1000">
    <property type="entry name" value="HAD superfamily/HAD-like"/>
    <property type="match status" value="1"/>
</dbReference>
<evidence type="ECO:0000313" key="3">
    <source>
        <dbReference type="Proteomes" id="UP000184603"/>
    </source>
</evidence>
<keyword evidence="3" id="KW-1185">Reference proteome</keyword>
<dbReference type="STRING" id="1121416.SAMN02745220_03923"/>
<dbReference type="InterPro" id="IPR023214">
    <property type="entry name" value="HAD_sf"/>
</dbReference>
<feature type="chain" id="PRO_5012274867" evidence="1">
    <location>
        <begin position="26"/>
        <end position="333"/>
    </location>
</feature>
<protein>
    <submittedName>
        <fullName evidence="2">Phosphoserine phosphatase</fullName>
    </submittedName>
</protein>
<evidence type="ECO:0000256" key="1">
    <source>
        <dbReference type="SAM" id="SignalP"/>
    </source>
</evidence>
<sequence length="333" mass="37133">MNIKRLLFIYLALVLTLGSSAVASAQDVDPLPSWNEGKAKQAIIAFVIKTTTQNSPDFVPPGQRIVTFDNDGTLWAEQPMYFQLLFALDLVKDLAPQHPEWKDKEPFASLLKGDVKGALAGGDKAILQIVAATHAGMSTDDFAAIVKEWIGKARHPVSKRLYTEMVYQPMLELLSFLRTNDFKTFIVSGGGIEFMRPWTEEVYGIPPEWVVGSSIKTKYVMQGDTPALMRLPEIDFIDDKEGKPIGINSHIGRRPIAAFGNSDGDLQMLEWTTAGTGARFGLLVHHTDAEREWAYDRKSHIGKLDKALDEAQAKGWTVVDMKQDWKVIYPPTK</sequence>